<dbReference type="EMBL" id="MK359255">
    <property type="protein sequence ID" value="QCB65094.1"/>
    <property type="molecule type" value="Genomic_RNA"/>
</dbReference>
<dbReference type="Proteomes" id="UP000502003">
    <property type="component" value="Segment"/>
</dbReference>
<evidence type="ECO:0000313" key="1">
    <source>
        <dbReference type="EMBL" id="QCB65094.1"/>
    </source>
</evidence>
<keyword evidence="2" id="KW-1185">Reference proteome</keyword>
<organism evidence="1 2">
    <name type="scientific">Canada goose coronavirus</name>
    <dbReference type="NCBI Taxonomy" id="2569586"/>
    <lineage>
        <taxon>Viruses</taxon>
        <taxon>Riboviria</taxon>
        <taxon>Orthornavirae</taxon>
        <taxon>Pisuviricota</taxon>
        <taxon>Pisoniviricetes</taxon>
        <taxon>Nidovirales</taxon>
        <taxon>Cornidovirineae</taxon>
        <taxon>Coronaviridae</taxon>
        <taxon>Orthocoronavirinae</taxon>
        <taxon>Gammacoronavirus</taxon>
    </lineage>
</organism>
<dbReference type="GeneID" id="54124787"/>
<dbReference type="KEGG" id="vg:54124787"/>
<dbReference type="RefSeq" id="YP_009755905.1">
    <property type="nucleotide sequence ID" value="NC_046965.1"/>
</dbReference>
<proteinExistence type="predicted"/>
<sequence>MDETCSPEILLLKKQAQQSRLRLISLQPFIVKGPGGSWVYKFDDHEPSVHDYTIVCSSEPLTKRYDKTG</sequence>
<name>A0A4D6FTP0_9GAMC</name>
<protein>
    <submittedName>
        <fullName evidence="1">ORF7b</fullName>
    </submittedName>
</protein>
<reference evidence="1 2" key="1">
    <citation type="journal article" date="2019" name="Sci. Rep.">
        <title>Genome Organization of Canada Goose Coronavirus, A Novel Species Identified in a Mass Die-off of Canada Geese.</title>
        <authorList>
            <person name="Papineau A."/>
            <person name="Berhane Y."/>
            <person name="Wylie T.N."/>
            <person name="Wylie K.M."/>
            <person name="Sharpe S."/>
            <person name="Lung O."/>
        </authorList>
    </citation>
    <scope>NUCLEOTIDE SEQUENCE [LARGE SCALE GENOMIC DNA]</scope>
    <source>
        <strain evidence="1 2">Cambridge_Bay_2017</strain>
    </source>
</reference>
<evidence type="ECO:0000313" key="2">
    <source>
        <dbReference type="Proteomes" id="UP000502003"/>
    </source>
</evidence>
<accession>A0A4D6FTP0</accession>